<evidence type="ECO:0000313" key="5">
    <source>
        <dbReference type="EMBL" id="KAJ8040970.1"/>
    </source>
</evidence>
<feature type="chain" id="PRO_5040231520" description="Fibronectin type-III domain-containing protein" evidence="3">
    <location>
        <begin position="23"/>
        <end position="657"/>
    </location>
</feature>
<feature type="region of interest" description="Disordered" evidence="1">
    <location>
        <begin position="471"/>
        <end position="547"/>
    </location>
</feature>
<accession>A0A9Q1CA77</accession>
<keyword evidence="2" id="KW-0472">Membrane</keyword>
<dbReference type="EMBL" id="JAIZAY010000006">
    <property type="protein sequence ID" value="KAJ8040970.1"/>
    <property type="molecule type" value="Genomic_DNA"/>
</dbReference>
<name>A0A9Q1CA77_HOLLE</name>
<dbReference type="SMART" id="SM00060">
    <property type="entry name" value="FN3"/>
    <property type="match status" value="1"/>
</dbReference>
<dbReference type="InterPro" id="IPR003961">
    <property type="entry name" value="FN3_dom"/>
</dbReference>
<dbReference type="Pfam" id="PF00041">
    <property type="entry name" value="fn3"/>
    <property type="match status" value="1"/>
</dbReference>
<proteinExistence type="predicted"/>
<keyword evidence="2" id="KW-0812">Transmembrane</keyword>
<dbReference type="AlphaFoldDB" id="A0A9Q1CA77"/>
<dbReference type="CDD" id="cd00063">
    <property type="entry name" value="FN3"/>
    <property type="match status" value="2"/>
</dbReference>
<dbReference type="PROSITE" id="PS50853">
    <property type="entry name" value="FN3"/>
    <property type="match status" value="1"/>
</dbReference>
<comment type="caution">
    <text evidence="5">The sequence shown here is derived from an EMBL/GenBank/DDBJ whole genome shotgun (WGS) entry which is preliminary data.</text>
</comment>
<feature type="domain" description="Fibronectin type-III" evidence="4">
    <location>
        <begin position="248"/>
        <end position="348"/>
    </location>
</feature>
<evidence type="ECO:0000313" key="6">
    <source>
        <dbReference type="Proteomes" id="UP001152320"/>
    </source>
</evidence>
<feature type="signal peptide" evidence="3">
    <location>
        <begin position="1"/>
        <end position="22"/>
    </location>
</feature>
<dbReference type="Proteomes" id="UP001152320">
    <property type="component" value="Chromosome 6"/>
</dbReference>
<gene>
    <name evidence="5" type="ORF">HOLleu_15435</name>
</gene>
<feature type="compositionally biased region" description="Low complexity" evidence="1">
    <location>
        <begin position="640"/>
        <end position="650"/>
    </location>
</feature>
<feature type="region of interest" description="Disordered" evidence="1">
    <location>
        <begin position="587"/>
        <end position="657"/>
    </location>
</feature>
<dbReference type="InterPro" id="IPR036116">
    <property type="entry name" value="FN3_sf"/>
</dbReference>
<feature type="compositionally biased region" description="Polar residues" evidence="1">
    <location>
        <begin position="608"/>
        <end position="625"/>
    </location>
</feature>
<feature type="compositionally biased region" description="Low complexity" evidence="1">
    <location>
        <begin position="531"/>
        <end position="547"/>
    </location>
</feature>
<reference evidence="5" key="1">
    <citation type="submission" date="2021-10" db="EMBL/GenBank/DDBJ databases">
        <title>Tropical sea cucumber genome reveals ecological adaptation and Cuvierian tubules defense mechanism.</title>
        <authorList>
            <person name="Chen T."/>
        </authorList>
    </citation>
    <scope>NUCLEOTIDE SEQUENCE</scope>
    <source>
        <strain evidence="5">Nanhai2018</strain>
        <tissue evidence="5">Muscle</tissue>
    </source>
</reference>
<evidence type="ECO:0000256" key="3">
    <source>
        <dbReference type="SAM" id="SignalP"/>
    </source>
</evidence>
<sequence length="657" mass="72149">MVLFTVVIISAAVLLNIGNIHAVPVSHDSLDIQCRAQSHDEVRCHWQNPSFLGESGTNCSFFFMITPGHPHDTRCIAYSNWTLCEPEDDGSCYFPAYPEDFSMSVFGACGPDVDVKVECTDGHASDVLTVNIYNITMPEPVTNLNAFGSGVSEVTVNWDKPPLWEDDFGLIFVIEYWQEHSDDIHQITQEENIMKNVYTEIIHDNLPYADTVTCVRVASYFSLNPLKTLSDWSNDSCTKTFMDAPQDKPDNIQVHNLSVDWEKQTRGVNLTWDPIPVHLQGGPILGYTVQICQVTSNSECTARNVSNQTHLYLELDPLSSYKINIRAHNEVGQSSFKEHTIIGLTPPERSKLPYYLGIMVSCIIVVVVLISSLLVLRKKMKASHLPPIELHEKSLAVVIKPVHKEEEIFDSLKPRGQVSAIDERGTDSPRYLERMRDSTTPLLSKNGHVLQKLELNGEHMPLVEDADLYGGEVSPTDSGLQCDDFLMDSQGEPSPIPMSFLPTTNPSRKIDLDNLTPEQAHMPPDRRDDLSGVSVGSSPSDSGQSGEGYVVQALAASEDGATGDNTTGESAYNDGSVISSIGYVQMATPDTEPGREGHNSPYVPQGPIVNNGSYTAESSIPSYVQQDAAEISQDGKLNDSSTSGTSSCPSYVKQSEG</sequence>
<dbReference type="InterPro" id="IPR013783">
    <property type="entry name" value="Ig-like_fold"/>
</dbReference>
<protein>
    <recommendedName>
        <fullName evidence="4">Fibronectin type-III domain-containing protein</fullName>
    </recommendedName>
</protein>
<keyword evidence="3" id="KW-0732">Signal</keyword>
<dbReference type="OrthoDB" id="10568540at2759"/>
<evidence type="ECO:0000259" key="4">
    <source>
        <dbReference type="PROSITE" id="PS50853"/>
    </source>
</evidence>
<keyword evidence="2" id="KW-1133">Transmembrane helix</keyword>
<keyword evidence="6" id="KW-1185">Reference proteome</keyword>
<evidence type="ECO:0000256" key="2">
    <source>
        <dbReference type="SAM" id="Phobius"/>
    </source>
</evidence>
<feature type="transmembrane region" description="Helical" evidence="2">
    <location>
        <begin position="354"/>
        <end position="376"/>
    </location>
</feature>
<evidence type="ECO:0000256" key="1">
    <source>
        <dbReference type="SAM" id="MobiDB-lite"/>
    </source>
</evidence>
<dbReference type="SUPFAM" id="SSF49265">
    <property type="entry name" value="Fibronectin type III"/>
    <property type="match status" value="1"/>
</dbReference>
<dbReference type="Gene3D" id="2.60.40.10">
    <property type="entry name" value="Immunoglobulins"/>
    <property type="match status" value="2"/>
</dbReference>
<organism evidence="5 6">
    <name type="scientific">Holothuria leucospilota</name>
    <name type="common">Black long sea cucumber</name>
    <name type="synonym">Mertensiothuria leucospilota</name>
    <dbReference type="NCBI Taxonomy" id="206669"/>
    <lineage>
        <taxon>Eukaryota</taxon>
        <taxon>Metazoa</taxon>
        <taxon>Echinodermata</taxon>
        <taxon>Eleutherozoa</taxon>
        <taxon>Echinozoa</taxon>
        <taxon>Holothuroidea</taxon>
        <taxon>Aspidochirotacea</taxon>
        <taxon>Aspidochirotida</taxon>
        <taxon>Holothuriidae</taxon>
        <taxon>Holothuria</taxon>
    </lineage>
</organism>